<dbReference type="EMBL" id="JAUTAN010000001">
    <property type="protein sequence ID" value="MDQ1102816.1"/>
    <property type="molecule type" value="Genomic_DNA"/>
</dbReference>
<gene>
    <name evidence="1" type="ORF">QE405_000100</name>
</gene>
<dbReference type="RefSeq" id="WP_307198275.1">
    <property type="nucleotide sequence ID" value="NZ_JAUTAN010000001.1"/>
</dbReference>
<evidence type="ECO:0000313" key="2">
    <source>
        <dbReference type="Proteomes" id="UP001239215"/>
    </source>
</evidence>
<sequence>MSPEPSSRQRRRPRAGAAAAVAAAVLLLGLGACSGDDEPEEAAPTAAPPPVLTDLDTTALVVERASFCDDVDPAAVAAALGTGEDSEAQAAPYSSGDAVDLGTGEERLVHELGCRWSDGAASPAGAAAWVFVPPVPPADAEEYVAATPTDGCNVLEGPAFGAPTLALACALDGATEVSFRGLFGDAWLTCTLTAPTATTSAEELVERAGAWCAAVAVAAS</sequence>
<name>A0AAJ1WZK7_9ACTN</name>
<dbReference type="AlphaFoldDB" id="A0AAJ1WZK7"/>
<evidence type="ECO:0008006" key="3">
    <source>
        <dbReference type="Google" id="ProtNLM"/>
    </source>
</evidence>
<evidence type="ECO:0000313" key="1">
    <source>
        <dbReference type="EMBL" id="MDQ1102816.1"/>
    </source>
</evidence>
<protein>
    <recommendedName>
        <fullName evidence="3">DUF3558 domain-containing protein</fullName>
    </recommendedName>
</protein>
<comment type="caution">
    <text evidence="1">The sequence shown here is derived from an EMBL/GenBank/DDBJ whole genome shotgun (WGS) entry which is preliminary data.</text>
</comment>
<dbReference type="Proteomes" id="UP001239215">
    <property type="component" value="Unassembled WGS sequence"/>
</dbReference>
<reference evidence="1" key="1">
    <citation type="submission" date="2023-07" db="EMBL/GenBank/DDBJ databases">
        <title>Functional and genomic diversity of the sorghum phyllosphere microbiome.</title>
        <authorList>
            <person name="Shade A."/>
        </authorList>
    </citation>
    <scope>NUCLEOTIDE SEQUENCE</scope>
    <source>
        <strain evidence="1">SORGH_AS_1067</strain>
    </source>
</reference>
<accession>A0AAJ1WZK7</accession>
<proteinExistence type="predicted"/>
<organism evidence="1 2">
    <name type="scientific">Nocardioides zeae</name>
    <dbReference type="NCBI Taxonomy" id="1457234"/>
    <lineage>
        <taxon>Bacteria</taxon>
        <taxon>Bacillati</taxon>
        <taxon>Actinomycetota</taxon>
        <taxon>Actinomycetes</taxon>
        <taxon>Propionibacteriales</taxon>
        <taxon>Nocardioidaceae</taxon>
        <taxon>Nocardioides</taxon>
    </lineage>
</organism>